<proteinExistence type="predicted"/>
<protein>
    <submittedName>
        <fullName evidence="4">Fucose 4-O-acetylase-like acetyltransferase</fullName>
    </submittedName>
</protein>
<evidence type="ECO:0000256" key="2">
    <source>
        <dbReference type="SAM" id="Phobius"/>
    </source>
</evidence>
<feature type="transmembrane region" description="Helical" evidence="2">
    <location>
        <begin position="70"/>
        <end position="88"/>
    </location>
</feature>
<name>A0A2M9BK25_9ACTN</name>
<dbReference type="Proteomes" id="UP000230842">
    <property type="component" value="Unassembled WGS sequence"/>
</dbReference>
<accession>A0A2M9BK25</accession>
<feature type="transmembrane region" description="Helical" evidence="2">
    <location>
        <begin position="324"/>
        <end position="343"/>
    </location>
</feature>
<comment type="caution">
    <text evidence="4">The sequence shown here is derived from an EMBL/GenBank/DDBJ whole genome shotgun (WGS) entry which is preliminary data.</text>
</comment>
<evidence type="ECO:0000313" key="4">
    <source>
        <dbReference type="EMBL" id="PJJ58305.1"/>
    </source>
</evidence>
<keyword evidence="2" id="KW-0472">Membrane</keyword>
<dbReference type="EMBL" id="PGEZ01000001">
    <property type="protein sequence ID" value="PJJ58305.1"/>
    <property type="molecule type" value="Genomic_DNA"/>
</dbReference>
<sequence>MSITTSSPRPRTEPAEAPATSPAPSAPEQTARAARRRDPWLDEARYLVMLLVVTGHALSFLLDASGARGAYTWIYAFHMPVFVLISGYVSRSWAGSPRQVRTLVTGLLIPYVALNVGLDAFRSWLDGDPFAPNLLDPAWTTWFLIALALWRLSTPLWSTLRAPLAVALAVSVVAGLWQVDDVVAVHRVLGLLPFYVAGLCLRPEHLELLRHTAVRVAGAVVLVASLGWVMVGNDAWTMSWLYWRDAYADAPLEAGPMGGVLTRSGLLVLGFLLSAAVLAVTPRRSGRRSEWGTRTMNAYVLHGFVLLALDAAGVFDLAAASGALAVPVVLVGSALLGTALMSAPIDRLVGPVISPRLPWLFREDERREEDRRGAGSRTGDAPSTGGGYVDVASARRRIEERDVVAAARLGEGRRHLW</sequence>
<feature type="region of interest" description="Disordered" evidence="1">
    <location>
        <begin position="368"/>
        <end position="388"/>
    </location>
</feature>
<keyword evidence="2" id="KW-1133">Transmembrane helix</keyword>
<feature type="region of interest" description="Disordered" evidence="1">
    <location>
        <begin position="1"/>
        <end position="35"/>
    </location>
</feature>
<feature type="transmembrane region" description="Helical" evidence="2">
    <location>
        <begin position="130"/>
        <end position="150"/>
    </location>
</feature>
<keyword evidence="5" id="KW-1185">Reference proteome</keyword>
<gene>
    <name evidence="4" type="ORF">CLV56_2556</name>
</gene>
<feature type="transmembrane region" description="Helical" evidence="2">
    <location>
        <begin position="299"/>
        <end position="318"/>
    </location>
</feature>
<dbReference type="PANTHER" id="PTHR37312:SF1">
    <property type="entry name" value="MEMBRANE-BOUND ACYLTRANSFERASE YKRP-RELATED"/>
    <property type="match status" value="1"/>
</dbReference>
<reference evidence="4 5" key="1">
    <citation type="submission" date="2017-11" db="EMBL/GenBank/DDBJ databases">
        <title>Genomic Encyclopedia of Archaeal and Bacterial Type Strains, Phase II (KMG-II): From Individual Species to Whole Genera.</title>
        <authorList>
            <person name="Goeker M."/>
        </authorList>
    </citation>
    <scope>NUCLEOTIDE SEQUENCE [LARGE SCALE GENOMIC DNA]</scope>
    <source>
        <strain evidence="4 5">DSM 27763</strain>
    </source>
</reference>
<dbReference type="OrthoDB" id="6623990at2"/>
<organism evidence="4 5">
    <name type="scientific">Mumia flava</name>
    <dbReference type="NCBI Taxonomy" id="1348852"/>
    <lineage>
        <taxon>Bacteria</taxon>
        <taxon>Bacillati</taxon>
        <taxon>Actinomycetota</taxon>
        <taxon>Actinomycetes</taxon>
        <taxon>Propionibacteriales</taxon>
        <taxon>Nocardioidaceae</taxon>
        <taxon>Mumia</taxon>
    </lineage>
</organism>
<keyword evidence="4" id="KW-0808">Transferase</keyword>
<evidence type="ECO:0000259" key="3">
    <source>
        <dbReference type="Pfam" id="PF01757"/>
    </source>
</evidence>
<evidence type="ECO:0000313" key="5">
    <source>
        <dbReference type="Proteomes" id="UP000230842"/>
    </source>
</evidence>
<dbReference type="Pfam" id="PF01757">
    <property type="entry name" value="Acyl_transf_3"/>
    <property type="match status" value="1"/>
</dbReference>
<feature type="transmembrane region" description="Helical" evidence="2">
    <location>
        <begin position="213"/>
        <end position="231"/>
    </location>
</feature>
<feature type="transmembrane region" description="Helical" evidence="2">
    <location>
        <begin position="44"/>
        <end position="64"/>
    </location>
</feature>
<dbReference type="AlphaFoldDB" id="A0A2M9BK25"/>
<dbReference type="InterPro" id="IPR002656">
    <property type="entry name" value="Acyl_transf_3_dom"/>
</dbReference>
<dbReference type="GO" id="GO:0016747">
    <property type="term" value="F:acyltransferase activity, transferring groups other than amino-acyl groups"/>
    <property type="evidence" value="ECO:0007669"/>
    <property type="project" value="InterPro"/>
</dbReference>
<dbReference type="PANTHER" id="PTHR37312">
    <property type="entry name" value="MEMBRANE-BOUND ACYLTRANSFERASE YKRP-RELATED"/>
    <property type="match status" value="1"/>
</dbReference>
<feature type="compositionally biased region" description="Low complexity" evidence="1">
    <location>
        <begin position="15"/>
        <end position="31"/>
    </location>
</feature>
<feature type="transmembrane region" description="Helical" evidence="2">
    <location>
        <begin position="260"/>
        <end position="279"/>
    </location>
</feature>
<feature type="transmembrane region" description="Helical" evidence="2">
    <location>
        <begin position="100"/>
        <end position="118"/>
    </location>
</feature>
<feature type="domain" description="Acyltransferase 3" evidence="3">
    <location>
        <begin position="39"/>
        <end position="335"/>
    </location>
</feature>
<feature type="transmembrane region" description="Helical" evidence="2">
    <location>
        <begin position="162"/>
        <end position="178"/>
    </location>
</feature>
<dbReference type="InterPro" id="IPR052734">
    <property type="entry name" value="Nod_factor_acetyltransferase"/>
</dbReference>
<feature type="transmembrane region" description="Helical" evidence="2">
    <location>
        <begin position="184"/>
        <end position="201"/>
    </location>
</feature>
<keyword evidence="2" id="KW-0812">Transmembrane</keyword>
<dbReference type="RefSeq" id="WP_157805156.1">
    <property type="nucleotide sequence ID" value="NZ_PGEZ01000001.1"/>
</dbReference>
<evidence type="ECO:0000256" key="1">
    <source>
        <dbReference type="SAM" id="MobiDB-lite"/>
    </source>
</evidence>